<accession>A0A2T7P098</accession>
<feature type="compositionally biased region" description="Basic and acidic residues" evidence="1">
    <location>
        <begin position="344"/>
        <end position="353"/>
    </location>
</feature>
<evidence type="ECO:0000313" key="2">
    <source>
        <dbReference type="EMBL" id="PVD26819.1"/>
    </source>
</evidence>
<protein>
    <recommendedName>
        <fullName evidence="4">Endonuclease/exonuclease/phosphatase domain-containing protein</fullName>
    </recommendedName>
</protein>
<dbReference type="EMBL" id="PZQS01000007">
    <property type="protein sequence ID" value="PVD26819.1"/>
    <property type="molecule type" value="Genomic_DNA"/>
</dbReference>
<evidence type="ECO:0000256" key="1">
    <source>
        <dbReference type="SAM" id="MobiDB-lite"/>
    </source>
</evidence>
<comment type="caution">
    <text evidence="2">The sequence shown here is derived from an EMBL/GenBank/DDBJ whole genome shotgun (WGS) entry which is preliminary data.</text>
</comment>
<reference evidence="2 3" key="1">
    <citation type="submission" date="2018-04" db="EMBL/GenBank/DDBJ databases">
        <title>The genome of golden apple snail Pomacea canaliculata provides insight into stress tolerance and invasive adaptation.</title>
        <authorList>
            <person name="Liu C."/>
            <person name="Liu B."/>
            <person name="Ren Y."/>
            <person name="Zhang Y."/>
            <person name="Wang H."/>
            <person name="Li S."/>
            <person name="Jiang F."/>
            <person name="Yin L."/>
            <person name="Zhang G."/>
            <person name="Qian W."/>
            <person name="Fan W."/>
        </authorList>
    </citation>
    <scope>NUCLEOTIDE SEQUENCE [LARGE SCALE GENOMIC DNA]</scope>
    <source>
        <strain evidence="2">SZHN2017</strain>
        <tissue evidence="2">Muscle</tissue>
    </source>
</reference>
<dbReference type="PANTHER" id="PTHR45913:SF5">
    <property type="entry name" value="GENERAL TRANSCRIPTION FACTOR II-I REPEAT DOMAIN-CONTAINING PROTEIN 2A-LIKE PROTEIN"/>
    <property type="match status" value="1"/>
</dbReference>
<feature type="region of interest" description="Disordered" evidence="1">
    <location>
        <begin position="338"/>
        <end position="377"/>
    </location>
</feature>
<dbReference type="InterPro" id="IPR036691">
    <property type="entry name" value="Endo/exonu/phosph_ase_sf"/>
</dbReference>
<dbReference type="Proteomes" id="UP000245119">
    <property type="component" value="Linkage Group LG7"/>
</dbReference>
<dbReference type="SUPFAM" id="SSF56219">
    <property type="entry name" value="DNase I-like"/>
    <property type="match status" value="1"/>
</dbReference>
<dbReference type="AlphaFoldDB" id="A0A2T7P098"/>
<gene>
    <name evidence="2" type="ORF">C0Q70_11966</name>
</gene>
<evidence type="ECO:0008006" key="4">
    <source>
        <dbReference type="Google" id="ProtNLM"/>
    </source>
</evidence>
<keyword evidence="3" id="KW-1185">Reference proteome</keyword>
<dbReference type="Gene3D" id="3.60.10.10">
    <property type="entry name" value="Endonuclease/exonuclease/phosphatase"/>
    <property type="match status" value="1"/>
</dbReference>
<proteinExistence type="predicted"/>
<sequence length="550" mass="62420">MTEKSKQVPQLNDPSWLWDLAILCDITSHLNELNTKLQGKDKYISHVYADITAFQAKLLLFIQHAGRMELVHFPTCTSLRQDQQQQMSFPKARILELLGLLKDNFSERFKDFHDLKDEIRLFENPFAADVSSAPTDLQLELIDLQSQTSLLDKFRAMQTIAFYAVLPAETFPNLRKQALRMITMFTRYTTIRFDRNAQTTNKHVGGGLCLLANEKWAMNYTVREQTSTPHYEILTVSFRPHYLPREFGQITVILVYVPGPDFNLAAEHIADTYNRATTRSVDQPVFLLGDFNRCDVRPGQLKQLNCSETASRPLTGICSSLPVELTWTVWQTRSPLTSPSVKRRQTESERKGEGVQGKGKKVYSGIQKEGEKATESNAREAWRGLNTMMGRAQQIQRVKCDDPVTFVNELNTFYARFDVRDFSNEAEIICSSLSAATVTICEEDVARILSHVNPRKAPGPDHVKVLKECASQLSGVFTRLFQLSLDSHSVPPPMWRTSTIIPVPKKPHATNLKDFRPVALTSVVAKCLERVVGRLLIPTMADRLDPLQFT</sequence>
<evidence type="ECO:0000313" key="3">
    <source>
        <dbReference type="Proteomes" id="UP000245119"/>
    </source>
</evidence>
<organism evidence="2 3">
    <name type="scientific">Pomacea canaliculata</name>
    <name type="common">Golden apple snail</name>
    <dbReference type="NCBI Taxonomy" id="400727"/>
    <lineage>
        <taxon>Eukaryota</taxon>
        <taxon>Metazoa</taxon>
        <taxon>Spiralia</taxon>
        <taxon>Lophotrochozoa</taxon>
        <taxon>Mollusca</taxon>
        <taxon>Gastropoda</taxon>
        <taxon>Caenogastropoda</taxon>
        <taxon>Architaenioglossa</taxon>
        <taxon>Ampullarioidea</taxon>
        <taxon>Ampullariidae</taxon>
        <taxon>Pomacea</taxon>
    </lineage>
</organism>
<dbReference type="OrthoDB" id="6156484at2759"/>
<feature type="compositionally biased region" description="Basic and acidic residues" evidence="1">
    <location>
        <begin position="368"/>
        <end position="377"/>
    </location>
</feature>
<name>A0A2T7P098_POMCA</name>
<dbReference type="STRING" id="400727.A0A2T7P098"/>
<dbReference type="PANTHER" id="PTHR45913">
    <property type="entry name" value="EPM2A-INTERACTING PROTEIN 1"/>
    <property type="match status" value="1"/>
</dbReference>